<gene>
    <name evidence="1" type="ORF">AMS69_01545</name>
</gene>
<accession>A0A0M9AP14</accession>
<organism evidence="1 2">
    <name type="scientific">Haloarcula rubripromontorii</name>
    <dbReference type="NCBI Taxonomy" id="1705562"/>
    <lineage>
        <taxon>Archaea</taxon>
        <taxon>Methanobacteriati</taxon>
        <taxon>Methanobacteriota</taxon>
        <taxon>Stenosarchaea group</taxon>
        <taxon>Halobacteria</taxon>
        <taxon>Halobacteriales</taxon>
        <taxon>Haloarculaceae</taxon>
        <taxon>Haloarcula</taxon>
    </lineage>
</organism>
<proteinExistence type="predicted"/>
<dbReference type="PATRIC" id="fig|1705562.3.peg.1251"/>
<evidence type="ECO:0000313" key="2">
    <source>
        <dbReference type="Proteomes" id="UP000037729"/>
    </source>
</evidence>
<dbReference type="EMBL" id="LIUF01000001">
    <property type="protein sequence ID" value="KOX94571.1"/>
    <property type="molecule type" value="Genomic_DNA"/>
</dbReference>
<dbReference type="AlphaFoldDB" id="A0A0M9AP14"/>
<dbReference type="InterPro" id="IPR036390">
    <property type="entry name" value="WH_DNA-bd_sf"/>
</dbReference>
<keyword evidence="2" id="KW-1185">Reference proteome</keyword>
<dbReference type="SUPFAM" id="SSF46785">
    <property type="entry name" value="Winged helix' DNA-binding domain"/>
    <property type="match status" value="1"/>
</dbReference>
<dbReference type="Gene3D" id="1.10.10.10">
    <property type="entry name" value="Winged helix-like DNA-binding domain superfamily/Winged helix DNA-binding domain"/>
    <property type="match status" value="1"/>
</dbReference>
<comment type="caution">
    <text evidence="1">The sequence shown here is derived from an EMBL/GenBank/DDBJ whole genome shotgun (WGS) entry which is preliminary data.</text>
</comment>
<evidence type="ECO:0000313" key="1">
    <source>
        <dbReference type="EMBL" id="KOX94571.1"/>
    </source>
</evidence>
<protein>
    <submittedName>
        <fullName evidence="1">Uncharacterized protein</fullName>
    </submittedName>
</protein>
<sequence>MAAAQSEEPITVLTARHELYDQFREWCDEFDLTVERIPSFTHDCPTYDGEHGDEWQDKVNSAYQSGVSASRIHKSDLQLFDQRLPCQAGDEPCQFKRKWDDLNDDADVLVGHYRHAYAPKSVSDRTVVIDEYDLEAWTTEFTADSVHSIVSAYLDGNSIPERELFNAETLDDLMEIRGDYTGLLPSNVGSKDDFNQVVESNGHTDGDLIVETILTAERMGNGFERAHLGTVDGNDLVGVRNRENGSVTLLKRPELDETNGIICLDGTPIPELWELALGREIDHWQALSKTERTTLLDQHGYNIIQLNDSYKPYSSGQWVTPPHDRTLMELISAYEDQQVSVISSDSALHIYEESEMLENISNTEHFGNFVGSNEFEDVAVGSIFGSPSRSDGYVKRIGALANETVTANREDTDGRNKSVDYGEFGNKVVKQYREMGVFQAIMRFGRNDGVEPNVYVNTSSIPDWVPTIRPKVADLSSSAIKVYATLVNADGGLTATEICEQTDMSERQERRSRRTLINNELVQSESHPEDGRKTIYYVN</sequence>
<dbReference type="InterPro" id="IPR036388">
    <property type="entry name" value="WH-like_DNA-bd_sf"/>
</dbReference>
<name>A0A0M9AP14_9EURY</name>
<dbReference type="Proteomes" id="UP000037729">
    <property type="component" value="Unassembled WGS sequence"/>
</dbReference>
<reference evidence="1 2" key="1">
    <citation type="submission" date="2015-08" db="EMBL/GenBank/DDBJ databases">
        <title>Genomes of Isolates from Cabo Rojo, PR.</title>
        <authorList>
            <person name="Sanchez-Nieves R.L."/>
            <person name="Montalvo-Rodriguez R."/>
        </authorList>
    </citation>
    <scope>NUCLEOTIDE SEQUENCE [LARGE SCALE GENOMIC DNA]</scope>
    <source>
        <strain evidence="1 2">SL3</strain>
    </source>
</reference>